<comment type="caution">
    <text evidence="2">The sequence shown here is derived from an EMBL/GenBank/DDBJ whole genome shotgun (WGS) entry which is preliminary data.</text>
</comment>
<dbReference type="Pfam" id="PF03480">
    <property type="entry name" value="DctP"/>
    <property type="match status" value="1"/>
</dbReference>
<evidence type="ECO:0000313" key="2">
    <source>
        <dbReference type="EMBL" id="MDP9895003.1"/>
    </source>
</evidence>
<keyword evidence="1" id="KW-0732">Signal</keyword>
<dbReference type="Proteomes" id="UP001242045">
    <property type="component" value="Unassembled WGS sequence"/>
</dbReference>
<organism evidence="2 3">
    <name type="scientific">Variovorax boronicumulans</name>
    <dbReference type="NCBI Taxonomy" id="436515"/>
    <lineage>
        <taxon>Bacteria</taxon>
        <taxon>Pseudomonadati</taxon>
        <taxon>Pseudomonadota</taxon>
        <taxon>Betaproteobacteria</taxon>
        <taxon>Burkholderiales</taxon>
        <taxon>Comamonadaceae</taxon>
        <taxon>Variovorax</taxon>
    </lineage>
</organism>
<dbReference type="InterPro" id="IPR038404">
    <property type="entry name" value="TRAP_DctP_sf"/>
</dbReference>
<dbReference type="GO" id="GO:0055085">
    <property type="term" value="P:transmembrane transport"/>
    <property type="evidence" value="ECO:0007669"/>
    <property type="project" value="InterPro"/>
</dbReference>
<dbReference type="AlphaFoldDB" id="A0AAW8CU79"/>
<gene>
    <name evidence="2" type="ORF">J2W31_004128</name>
</gene>
<sequence>MTLNCVYESAGGAAALISKVADGQVDVGDLYCGGLSRIDSIFGVATLPFNSGSSASARAQLAVGRKAYETKFHELGVHLLYVTPWPPTGIWSARQIQSLSDLTGLRIRTYDDLSVRVFERAGAHAVELSIGQALEHIRNGKLDALLSSGDGVAGTLFREYLPHFYDIRYATPISFVVIHKPTYDRLGGNLREIVNRAAFRAERRLWDELDARILENEARMTDEGITMGAQLADEIMRTLLLCARAASVEERKLAARTFGESFVDVFIDAT</sequence>
<dbReference type="PANTHER" id="PTHR33376">
    <property type="match status" value="1"/>
</dbReference>
<dbReference type="Gene3D" id="3.40.190.170">
    <property type="entry name" value="Bacterial extracellular solute-binding protein, family 7"/>
    <property type="match status" value="1"/>
</dbReference>
<name>A0AAW8CU79_9BURK</name>
<protein>
    <submittedName>
        <fullName evidence="2">TRAP-type C4-dicarboxylate transport system substrate-binding protein</fullName>
    </submittedName>
</protein>
<dbReference type="EMBL" id="JAUSRD010000010">
    <property type="protein sequence ID" value="MDP9895003.1"/>
    <property type="molecule type" value="Genomic_DNA"/>
</dbReference>
<evidence type="ECO:0000256" key="1">
    <source>
        <dbReference type="ARBA" id="ARBA00022729"/>
    </source>
</evidence>
<dbReference type="NCBIfam" id="NF037995">
    <property type="entry name" value="TRAP_S1"/>
    <property type="match status" value="1"/>
</dbReference>
<dbReference type="PANTHER" id="PTHR33376:SF4">
    <property type="entry name" value="SIALIC ACID-BINDING PERIPLASMIC PROTEIN SIAP"/>
    <property type="match status" value="1"/>
</dbReference>
<proteinExistence type="predicted"/>
<evidence type="ECO:0000313" key="3">
    <source>
        <dbReference type="Proteomes" id="UP001242045"/>
    </source>
</evidence>
<dbReference type="InterPro" id="IPR018389">
    <property type="entry name" value="DctP_fam"/>
</dbReference>
<reference evidence="2" key="1">
    <citation type="submission" date="2023-07" db="EMBL/GenBank/DDBJ databases">
        <title>Sorghum-associated microbial communities from plants grown in Nebraska, USA.</title>
        <authorList>
            <person name="Schachtman D."/>
        </authorList>
    </citation>
    <scope>NUCLEOTIDE SEQUENCE</scope>
    <source>
        <strain evidence="2">DS3754</strain>
    </source>
</reference>
<accession>A0AAW8CU79</accession>